<protein>
    <submittedName>
        <fullName evidence="3">Putative Molecular chaperone DnaK</fullName>
    </submittedName>
</protein>
<dbReference type="RefSeq" id="WP_097010300.1">
    <property type="nucleotide sequence ID" value="NZ_LT907975.1"/>
</dbReference>
<dbReference type="SUPFAM" id="SSF53067">
    <property type="entry name" value="Actin-like ATPase domain"/>
    <property type="match status" value="2"/>
</dbReference>
<sequence length="490" mass="54899">MGYFGIDFGTTNSATMELFNNQAILHSEKGQKPFPSLVAIDKVTGEVVARGLEVRENRNSYQEKYEIISSPKSYLGTNHKWSIANKDWTPTDIAREIFTGLKKMAWQSRSVDMNEAVVAIPVGFAPEKRRALRKAAKEAGIEINSFVSEPTAAIFKNYEQVRRWRNCVVFDWGGGTLDISVVEMNGENIKEIDAVGIQLGGDNLDRKIAEWVYEDHIRKTGDTLPFHELDSESMDILLVRSEEAKCDLGEEEERTIIIPGFNKGELLRSTITRSQLLDLLKDEYNKALDELHKVVSLKARMSFEEIGCILMVGGSSKLVGLQERIQEKTKNCQIIPPSSSADWDVAHGASILSSTPGNYLIADNIGVELSDGTYFPLVNSGDTTKACEGSLNFGVVDDVETACFNFIKSENGRPDSTMSRSARTIGTLLAPCNGFVNESIELKYSIDDNLFLNITARSNFRDKEKYKHWEYGELLFTYDLPPRGEYFDNE</sequence>
<organism evidence="3 4">
    <name type="scientific">Pseudodesulfovibrio profundus</name>
    <dbReference type="NCBI Taxonomy" id="57320"/>
    <lineage>
        <taxon>Bacteria</taxon>
        <taxon>Pseudomonadati</taxon>
        <taxon>Thermodesulfobacteriota</taxon>
        <taxon>Desulfovibrionia</taxon>
        <taxon>Desulfovibrionales</taxon>
        <taxon>Desulfovibrionaceae</taxon>
    </lineage>
</organism>
<gene>
    <name evidence="3" type="ORF">DPRO_0095</name>
</gene>
<dbReference type="InterPro" id="IPR013126">
    <property type="entry name" value="Hsp_70_fam"/>
</dbReference>
<name>A0A2C8F3K2_9BACT</name>
<evidence type="ECO:0000313" key="3">
    <source>
        <dbReference type="EMBL" id="SOB56972.1"/>
    </source>
</evidence>
<proteinExistence type="predicted"/>
<keyword evidence="2" id="KW-0067">ATP-binding</keyword>
<dbReference type="AlphaFoldDB" id="A0A2C8F3K2"/>
<dbReference type="PANTHER" id="PTHR19375">
    <property type="entry name" value="HEAT SHOCK PROTEIN 70KDA"/>
    <property type="match status" value="1"/>
</dbReference>
<dbReference type="InterPro" id="IPR043129">
    <property type="entry name" value="ATPase_NBD"/>
</dbReference>
<dbReference type="Gene3D" id="3.90.640.10">
    <property type="entry name" value="Actin, Chain A, domain 4"/>
    <property type="match status" value="1"/>
</dbReference>
<keyword evidence="4" id="KW-1185">Reference proteome</keyword>
<dbReference type="GO" id="GO:0140662">
    <property type="term" value="F:ATP-dependent protein folding chaperone"/>
    <property type="evidence" value="ECO:0007669"/>
    <property type="project" value="InterPro"/>
</dbReference>
<dbReference type="Pfam" id="PF00012">
    <property type="entry name" value="HSP70"/>
    <property type="match status" value="1"/>
</dbReference>
<keyword evidence="1" id="KW-0547">Nucleotide-binding</keyword>
<evidence type="ECO:0000313" key="4">
    <source>
        <dbReference type="Proteomes" id="UP000219215"/>
    </source>
</evidence>
<dbReference type="Gene3D" id="3.30.420.40">
    <property type="match status" value="2"/>
</dbReference>
<dbReference type="KEGG" id="pprf:DPRO_0095"/>
<dbReference type="OrthoDB" id="9766019at2"/>
<dbReference type="EMBL" id="LT907975">
    <property type="protein sequence ID" value="SOB56972.1"/>
    <property type="molecule type" value="Genomic_DNA"/>
</dbReference>
<evidence type="ECO:0000256" key="1">
    <source>
        <dbReference type="ARBA" id="ARBA00022741"/>
    </source>
</evidence>
<reference evidence="4" key="1">
    <citation type="submission" date="2017-09" db="EMBL/GenBank/DDBJ databases">
        <authorList>
            <person name="Regsiter A."/>
            <person name="William W."/>
        </authorList>
    </citation>
    <scope>NUCLEOTIDE SEQUENCE [LARGE SCALE GENOMIC DNA]</scope>
    <source>
        <strain evidence="4">500-1</strain>
    </source>
</reference>
<dbReference type="GO" id="GO:0005524">
    <property type="term" value="F:ATP binding"/>
    <property type="evidence" value="ECO:0007669"/>
    <property type="project" value="UniProtKB-KW"/>
</dbReference>
<evidence type="ECO:0000256" key="2">
    <source>
        <dbReference type="ARBA" id="ARBA00022840"/>
    </source>
</evidence>
<dbReference type="PRINTS" id="PR00301">
    <property type="entry name" value="HEATSHOCK70"/>
</dbReference>
<dbReference type="Proteomes" id="UP000219215">
    <property type="component" value="Chromosome DPRO"/>
</dbReference>
<accession>A0A2C8F3K2</accession>